<dbReference type="Gene3D" id="1.10.3290.10">
    <property type="entry name" value="Fido-like domain"/>
    <property type="match status" value="1"/>
</dbReference>
<dbReference type="Proteomes" id="UP000321196">
    <property type="component" value="Unassembled WGS sequence"/>
</dbReference>
<accession>A0A5C8HR78</accession>
<dbReference type="RefSeq" id="WP_147825440.1">
    <property type="nucleotide sequence ID" value="NZ_BAAARG010000001.1"/>
</dbReference>
<proteinExistence type="predicted"/>
<dbReference type="InterPro" id="IPR036597">
    <property type="entry name" value="Fido-like_dom_sf"/>
</dbReference>
<dbReference type="SUPFAM" id="SSF140931">
    <property type="entry name" value="Fic-like"/>
    <property type="match status" value="1"/>
</dbReference>
<evidence type="ECO:0000313" key="2">
    <source>
        <dbReference type="Proteomes" id="UP000321196"/>
    </source>
</evidence>
<evidence type="ECO:0000313" key="1">
    <source>
        <dbReference type="EMBL" id="TXK06636.1"/>
    </source>
</evidence>
<protein>
    <submittedName>
        <fullName evidence="1">Uncharacterized protein</fullName>
    </submittedName>
</protein>
<keyword evidence="2" id="KW-1185">Reference proteome</keyword>
<comment type="caution">
    <text evidence="1">The sequence shown here is derived from an EMBL/GenBank/DDBJ whole genome shotgun (WGS) entry which is preliminary data.</text>
</comment>
<reference evidence="1 2" key="1">
    <citation type="submission" date="2019-08" db="EMBL/GenBank/DDBJ databases">
        <authorList>
            <person name="Dong K."/>
        </authorList>
    </citation>
    <scope>NUCLEOTIDE SEQUENCE [LARGE SCALE GENOMIC DNA]</scope>
    <source>
        <strain evidence="1 2">M4-8</strain>
    </source>
</reference>
<gene>
    <name evidence="1" type="ORF">FVP60_06755</name>
</gene>
<organism evidence="1 2">
    <name type="scientific">Microbacterium mitrae</name>
    <dbReference type="NCBI Taxonomy" id="664640"/>
    <lineage>
        <taxon>Bacteria</taxon>
        <taxon>Bacillati</taxon>
        <taxon>Actinomycetota</taxon>
        <taxon>Actinomycetes</taxon>
        <taxon>Micrococcales</taxon>
        <taxon>Microbacteriaceae</taxon>
        <taxon>Microbacterium</taxon>
    </lineage>
</organism>
<dbReference type="AlphaFoldDB" id="A0A5C8HR78"/>
<dbReference type="OrthoDB" id="9813719at2"/>
<dbReference type="EMBL" id="VRSW01000001">
    <property type="protein sequence ID" value="TXK06636.1"/>
    <property type="molecule type" value="Genomic_DNA"/>
</dbReference>
<sequence>MLRELEYLGTADRRSELQYGGDGIARTYGAEHLQSIHRYLFQDLYEWAGEIRAVNIGKGGQVGFADVRDASVAPDVVAQRGQVSQVLTDVQEYVRDHDWGRMTRNNLVNHASVIFAYVNTGGSALSE</sequence>
<name>A0A5C8HR78_9MICO</name>